<evidence type="ECO:0000313" key="1">
    <source>
        <dbReference type="EMBL" id="MFD2906299.1"/>
    </source>
</evidence>
<reference evidence="2" key="1">
    <citation type="journal article" date="2019" name="Int. J. Syst. Evol. Microbiol.">
        <title>The Global Catalogue of Microorganisms (GCM) 10K type strain sequencing project: providing services to taxonomists for standard genome sequencing and annotation.</title>
        <authorList>
            <consortium name="The Broad Institute Genomics Platform"/>
            <consortium name="The Broad Institute Genome Sequencing Center for Infectious Disease"/>
            <person name="Wu L."/>
            <person name="Ma J."/>
        </authorList>
    </citation>
    <scope>NUCLEOTIDE SEQUENCE [LARGE SCALE GENOMIC DNA]</scope>
    <source>
        <strain evidence="2">KCTC 22209</strain>
    </source>
</reference>
<dbReference type="EMBL" id="JBHUPE010000011">
    <property type="protein sequence ID" value="MFD2906299.1"/>
    <property type="molecule type" value="Genomic_DNA"/>
</dbReference>
<comment type="caution">
    <text evidence="1">The sequence shown here is derived from an EMBL/GenBank/DDBJ whole genome shotgun (WGS) entry which is preliminary data.</text>
</comment>
<protein>
    <submittedName>
        <fullName evidence="1">DUF6266 family protein</fullName>
    </submittedName>
</protein>
<sequence length="212" mass="23830">MAIQENGPNGPFKGKVGSVYGYKLNGQNIIRGARNKNRKPPTEAMLMNQQKMKVANNFIGPIKAILQYGYRHLAPKGSRVGPFQLAQQHILKETMELDADCQYYVNVEKVLVFKGPLSPPIGCSVEKHGKMLHMKWTVNADYKDKMYKMSFALFNTKGFMQLDIGIAEVNQGSCTVPLIGSFDEKIPIHIYFGIWDSYLDLNSDSVYCGIVE</sequence>
<accession>A0ABW5Z0F7</accession>
<dbReference type="Proteomes" id="UP001597509">
    <property type="component" value="Unassembled WGS sequence"/>
</dbReference>
<name>A0ABW5Z0F7_9SPHI</name>
<keyword evidence="2" id="KW-1185">Reference proteome</keyword>
<evidence type="ECO:0000313" key="2">
    <source>
        <dbReference type="Proteomes" id="UP001597509"/>
    </source>
</evidence>
<dbReference type="RefSeq" id="WP_380923364.1">
    <property type="nucleotide sequence ID" value="NZ_JBHUPE010000011.1"/>
</dbReference>
<dbReference type="InterPro" id="IPR046233">
    <property type="entry name" value="DUF6266"/>
</dbReference>
<organism evidence="1 2">
    <name type="scientific">Sphingobacterium anhuiense</name>
    <dbReference type="NCBI Taxonomy" id="493780"/>
    <lineage>
        <taxon>Bacteria</taxon>
        <taxon>Pseudomonadati</taxon>
        <taxon>Bacteroidota</taxon>
        <taxon>Sphingobacteriia</taxon>
        <taxon>Sphingobacteriales</taxon>
        <taxon>Sphingobacteriaceae</taxon>
        <taxon>Sphingobacterium</taxon>
    </lineage>
</organism>
<proteinExistence type="predicted"/>
<gene>
    <name evidence="1" type="ORF">ACFS6I_20390</name>
</gene>
<dbReference type="Pfam" id="PF19781">
    <property type="entry name" value="DUF6266"/>
    <property type="match status" value="1"/>
</dbReference>